<dbReference type="InterPro" id="IPR010905">
    <property type="entry name" value="Glyco_hydro_88"/>
</dbReference>
<name>A0A3A9K3Z0_9BACI</name>
<dbReference type="Proteomes" id="UP000281498">
    <property type="component" value="Unassembled WGS sequence"/>
</dbReference>
<sequence>MKGRLSLYKLSILQKLEVVTDQLIDLKRPENENDYRLMGKEGEKVGYFARDFGMGEWDWPQGVGLFGLDKLQHYYNDKRYEEYFIKWMNKQVENGLPTRNINTTVPLLTLMDIEGNEDFCKEWMTWLINELPRTEEKGFQHVTTGENKTEVKLNEGEIWLDTIFMTVLFSAKMGVKHDEKKWRDESIYQLLTHIKYLYDKKTNLFYHGWNYNNRDNFSEAFWCRGNSWFTLGLPEYLIIMKDYLDKGVYDYLLSTYQAQVNALIDYQASNGLWHTLLDDKDSYTEVSGTAAITAGILKGIRLGFLSKEKNFPVCLRAIDTILQKISNDGTVQGVSGGTPIGEKKEDYKNIIIAPMAYGQALTMILLTESLYHI</sequence>
<dbReference type="OrthoDB" id="9812931at2"/>
<gene>
    <name evidence="2" type="ORF">CR203_11055</name>
</gene>
<organism evidence="2 3">
    <name type="scientific">Salipaludibacillus neizhouensis</name>
    <dbReference type="NCBI Taxonomy" id="885475"/>
    <lineage>
        <taxon>Bacteria</taxon>
        <taxon>Bacillati</taxon>
        <taxon>Bacillota</taxon>
        <taxon>Bacilli</taxon>
        <taxon>Bacillales</taxon>
        <taxon>Bacillaceae</taxon>
    </lineage>
</organism>
<accession>A0A3A9K3Z0</accession>
<dbReference type="InterPro" id="IPR052043">
    <property type="entry name" value="PolySaccharide_Degr_Enz"/>
</dbReference>
<evidence type="ECO:0000313" key="3">
    <source>
        <dbReference type="Proteomes" id="UP000281498"/>
    </source>
</evidence>
<protein>
    <submittedName>
        <fullName evidence="2">Glycoside hydrolase 105 family protein</fullName>
    </submittedName>
</protein>
<evidence type="ECO:0000256" key="1">
    <source>
        <dbReference type="ARBA" id="ARBA00022801"/>
    </source>
</evidence>
<keyword evidence="1 2" id="KW-0378">Hydrolase</keyword>
<proteinExistence type="predicted"/>
<dbReference type="InterPro" id="IPR008928">
    <property type="entry name" value="6-hairpin_glycosidase_sf"/>
</dbReference>
<dbReference type="PANTHER" id="PTHR33886">
    <property type="entry name" value="UNSATURATED RHAMNOGALACTURONAN HYDROLASE (EUROFUNG)"/>
    <property type="match status" value="1"/>
</dbReference>
<dbReference type="AlphaFoldDB" id="A0A3A9K3Z0"/>
<reference evidence="2 3" key="1">
    <citation type="submission" date="2017-10" db="EMBL/GenBank/DDBJ databases">
        <title>Bacillus sp. nov., a halophilic bacterium isolated from a Keqin Lake.</title>
        <authorList>
            <person name="Wang H."/>
        </authorList>
    </citation>
    <scope>NUCLEOTIDE SEQUENCE [LARGE SCALE GENOMIC DNA]</scope>
    <source>
        <strain evidence="2 3">KCTC 13187</strain>
    </source>
</reference>
<dbReference type="EMBL" id="PDOE01000004">
    <property type="protein sequence ID" value="RKL67049.1"/>
    <property type="molecule type" value="Genomic_DNA"/>
</dbReference>
<keyword evidence="3" id="KW-1185">Reference proteome</keyword>
<dbReference type="PANTHER" id="PTHR33886:SF8">
    <property type="entry name" value="UNSATURATED RHAMNOGALACTURONAN HYDROLASE (EUROFUNG)"/>
    <property type="match status" value="1"/>
</dbReference>
<comment type="caution">
    <text evidence="2">The sequence shown here is derived from an EMBL/GenBank/DDBJ whole genome shotgun (WGS) entry which is preliminary data.</text>
</comment>
<dbReference type="InterPro" id="IPR012341">
    <property type="entry name" value="6hp_glycosidase-like_sf"/>
</dbReference>
<dbReference type="Pfam" id="PF07470">
    <property type="entry name" value="Glyco_hydro_88"/>
    <property type="match status" value="1"/>
</dbReference>
<evidence type="ECO:0000313" key="2">
    <source>
        <dbReference type="EMBL" id="RKL67049.1"/>
    </source>
</evidence>
<dbReference type="SUPFAM" id="SSF48208">
    <property type="entry name" value="Six-hairpin glycosidases"/>
    <property type="match status" value="1"/>
</dbReference>
<dbReference type="GO" id="GO:0005975">
    <property type="term" value="P:carbohydrate metabolic process"/>
    <property type="evidence" value="ECO:0007669"/>
    <property type="project" value="InterPro"/>
</dbReference>
<dbReference type="GO" id="GO:0016787">
    <property type="term" value="F:hydrolase activity"/>
    <property type="evidence" value="ECO:0007669"/>
    <property type="project" value="UniProtKB-KW"/>
</dbReference>
<dbReference type="Gene3D" id="1.50.10.10">
    <property type="match status" value="1"/>
</dbReference>